<proteinExistence type="predicted"/>
<organism evidence="1 2">
    <name type="scientific">Candidatus Nomurabacteria bacterium RIFCSPHIGHO2_01_FULL_40_24b</name>
    <dbReference type="NCBI Taxonomy" id="1801739"/>
    <lineage>
        <taxon>Bacteria</taxon>
        <taxon>Candidatus Nomuraibacteriota</taxon>
    </lineage>
</organism>
<protein>
    <submittedName>
        <fullName evidence="1">Uncharacterized protein</fullName>
    </submittedName>
</protein>
<evidence type="ECO:0000313" key="1">
    <source>
        <dbReference type="EMBL" id="OGI65151.1"/>
    </source>
</evidence>
<reference evidence="1 2" key="1">
    <citation type="journal article" date="2016" name="Nat. Commun.">
        <title>Thousands of microbial genomes shed light on interconnected biogeochemical processes in an aquifer system.</title>
        <authorList>
            <person name="Anantharaman K."/>
            <person name="Brown C.T."/>
            <person name="Hug L.A."/>
            <person name="Sharon I."/>
            <person name="Castelle C.J."/>
            <person name="Probst A.J."/>
            <person name="Thomas B.C."/>
            <person name="Singh A."/>
            <person name="Wilkins M.J."/>
            <person name="Karaoz U."/>
            <person name="Brodie E.L."/>
            <person name="Williams K.H."/>
            <person name="Hubbard S.S."/>
            <person name="Banfield J.F."/>
        </authorList>
    </citation>
    <scope>NUCLEOTIDE SEQUENCE [LARGE SCALE GENOMIC DNA]</scope>
</reference>
<sequence length="133" mass="14823">MRKIKILILSFIILFVGSLLAGGYFYWQWNTLKNNPGIATEDENKKLIRDLSKLILLPDEVPTIATVTDPSKLSDQAFFANAKVGYKVLVFSIAKKAILYDPFTHKVIEVGPVNLTEEEGGSAITPNIEKINE</sequence>
<dbReference type="AlphaFoldDB" id="A0A1F6V5Y0"/>
<accession>A0A1F6V5Y0</accession>
<comment type="caution">
    <text evidence="1">The sequence shown here is derived from an EMBL/GenBank/DDBJ whole genome shotgun (WGS) entry which is preliminary data.</text>
</comment>
<name>A0A1F6V5Y0_9BACT</name>
<dbReference type="EMBL" id="MFTP01000022">
    <property type="protein sequence ID" value="OGI65151.1"/>
    <property type="molecule type" value="Genomic_DNA"/>
</dbReference>
<evidence type="ECO:0000313" key="2">
    <source>
        <dbReference type="Proteomes" id="UP000177370"/>
    </source>
</evidence>
<gene>
    <name evidence="1" type="ORF">A2647_04340</name>
</gene>
<dbReference type="Proteomes" id="UP000177370">
    <property type="component" value="Unassembled WGS sequence"/>
</dbReference>